<dbReference type="SUPFAM" id="SSF51556">
    <property type="entry name" value="Metallo-dependent hydrolases"/>
    <property type="match status" value="1"/>
</dbReference>
<dbReference type="SUPFAM" id="SSF51338">
    <property type="entry name" value="Composite domain of metallo-dependent hydrolases"/>
    <property type="match status" value="2"/>
</dbReference>
<dbReference type="EMBL" id="MTHB01000256">
    <property type="protein sequence ID" value="OXC73180.1"/>
    <property type="molecule type" value="Genomic_DNA"/>
</dbReference>
<proteinExistence type="predicted"/>
<sequence length="460" mass="51060">MGTDYVIRGASVVDAACDPKLMDLLIKDGKIAGRLAPGTSVDASFEVLNAVGLHAFPGLIDTHVHFGFGEKITEYETETSYAAQGGFTSILGYFLNNEAYGDVFEREQGYAHPRAHVDYGFHFSVANEQHVRDMASYVKNYGVTSFKYFMNFKGEEGRYLGLDGTDDGYLFNLLRTSGQIEGVTVVCHTENIEIVNRLRKALQEEGNNAPTLADWAAVKPPFTEAESCIRAMYFAEQFGARIYIPHLSTRMALNEVRRWRKRYPNVHVETCPHYLTHDDSSELGALGRANPPFRSKDDVAAMWEGLEDGTIDVVASDHVPRKRATKERPFWLASQGFPGTATILPVLLSEGYHKGRMSLGRIAQVLTEAPARIFNMAPTKGSLEIGADADVTLVDLNRSRVVVAAELGSYSDYSLYDGWNLKGWPVRTIVRGETVMLDGKIVGQPGYGRYLPRHFKPALI</sequence>
<dbReference type="Pfam" id="PF01979">
    <property type="entry name" value="Amidohydro_1"/>
    <property type="match status" value="1"/>
</dbReference>
<dbReference type="InterPro" id="IPR011059">
    <property type="entry name" value="Metal-dep_hydrolase_composite"/>
</dbReference>
<feature type="domain" description="Amidohydrolase-related" evidence="1">
    <location>
        <begin position="293"/>
        <end position="435"/>
    </location>
</feature>
<dbReference type="GO" id="GO:0004038">
    <property type="term" value="F:allantoinase activity"/>
    <property type="evidence" value="ECO:0007669"/>
    <property type="project" value="TreeGrafter"/>
</dbReference>
<reference evidence="3" key="1">
    <citation type="submission" date="2017-01" db="EMBL/GenBank/DDBJ databases">
        <title>Genome Analysis of Deinococcus marmoris KOPRI26562.</title>
        <authorList>
            <person name="Kim J.H."/>
            <person name="Oh H.-M."/>
        </authorList>
    </citation>
    <scope>NUCLEOTIDE SEQUENCE [LARGE SCALE GENOMIC DNA]</scope>
    <source>
        <strain evidence="3">PAMC 26633</strain>
    </source>
</reference>
<dbReference type="PANTHER" id="PTHR43668">
    <property type="entry name" value="ALLANTOINASE"/>
    <property type="match status" value="1"/>
</dbReference>
<dbReference type="RefSeq" id="WP_089165083.1">
    <property type="nucleotide sequence ID" value="NZ_MTHB01000256.1"/>
</dbReference>
<organism evidence="2 3">
    <name type="scientific">Caballeronia sordidicola</name>
    <name type="common">Burkholderia sordidicola</name>
    <dbReference type="NCBI Taxonomy" id="196367"/>
    <lineage>
        <taxon>Bacteria</taxon>
        <taxon>Pseudomonadati</taxon>
        <taxon>Pseudomonadota</taxon>
        <taxon>Betaproteobacteria</taxon>
        <taxon>Burkholderiales</taxon>
        <taxon>Burkholderiaceae</taxon>
        <taxon>Caballeronia</taxon>
    </lineage>
</organism>
<dbReference type="Gene3D" id="2.30.40.10">
    <property type="entry name" value="Urease, subunit C, domain 1"/>
    <property type="match status" value="1"/>
</dbReference>
<dbReference type="InterPro" id="IPR006680">
    <property type="entry name" value="Amidohydro-rel"/>
</dbReference>
<evidence type="ECO:0000313" key="3">
    <source>
        <dbReference type="Proteomes" id="UP000214720"/>
    </source>
</evidence>
<protein>
    <submittedName>
        <fullName evidence="2">Allantoinase</fullName>
    </submittedName>
</protein>
<accession>A0A226WQS1</accession>
<comment type="caution">
    <text evidence="2">The sequence shown here is derived from an EMBL/GenBank/DDBJ whole genome shotgun (WGS) entry which is preliminary data.</text>
</comment>
<dbReference type="Gene3D" id="3.20.20.140">
    <property type="entry name" value="Metal-dependent hydrolases"/>
    <property type="match status" value="1"/>
</dbReference>
<name>A0A226WQS1_CABSO</name>
<evidence type="ECO:0000313" key="2">
    <source>
        <dbReference type="EMBL" id="OXC73180.1"/>
    </source>
</evidence>
<dbReference type="InterPro" id="IPR032466">
    <property type="entry name" value="Metal_Hydrolase"/>
</dbReference>
<dbReference type="GO" id="GO:0006145">
    <property type="term" value="P:purine nucleobase catabolic process"/>
    <property type="evidence" value="ECO:0007669"/>
    <property type="project" value="TreeGrafter"/>
</dbReference>
<dbReference type="GO" id="GO:0005737">
    <property type="term" value="C:cytoplasm"/>
    <property type="evidence" value="ECO:0007669"/>
    <property type="project" value="TreeGrafter"/>
</dbReference>
<dbReference type="Proteomes" id="UP000214720">
    <property type="component" value="Unassembled WGS sequence"/>
</dbReference>
<evidence type="ECO:0000259" key="1">
    <source>
        <dbReference type="Pfam" id="PF01979"/>
    </source>
</evidence>
<dbReference type="InterPro" id="IPR050138">
    <property type="entry name" value="DHOase/Allantoinase_Hydrolase"/>
</dbReference>
<dbReference type="OrthoDB" id="5687299at2"/>
<gene>
    <name evidence="2" type="ORF">BSU04_38205</name>
</gene>
<dbReference type="PANTHER" id="PTHR43668:SF2">
    <property type="entry name" value="ALLANTOINASE"/>
    <property type="match status" value="1"/>
</dbReference>
<dbReference type="AlphaFoldDB" id="A0A226WQS1"/>